<dbReference type="OrthoDB" id="407432at2759"/>
<dbReference type="PANTHER" id="PTHR16442:SF1">
    <property type="entry name" value="RING FINGER PROTEIN 17"/>
    <property type="match status" value="1"/>
</dbReference>
<feature type="domain" description="Tudor" evidence="1">
    <location>
        <begin position="217"/>
        <end position="336"/>
    </location>
</feature>
<evidence type="ECO:0000259" key="1">
    <source>
        <dbReference type="Pfam" id="PF00567"/>
    </source>
</evidence>
<dbReference type="InterPro" id="IPR035437">
    <property type="entry name" value="SNase_OB-fold_sf"/>
</dbReference>
<reference evidence="2" key="1">
    <citation type="submission" date="2015-09" db="EMBL/GenBank/DDBJ databases">
        <title>De novo assembly of Pectinophora gossypiella (Pink Bollworm) gut transcriptome.</title>
        <authorList>
            <person name="Tassone E.E."/>
        </authorList>
    </citation>
    <scope>NUCLEOTIDE SEQUENCE</scope>
</reference>
<dbReference type="GO" id="GO:0005737">
    <property type="term" value="C:cytoplasm"/>
    <property type="evidence" value="ECO:0007669"/>
    <property type="project" value="UniProtKB-ARBA"/>
</dbReference>
<evidence type="ECO:0000313" key="2">
    <source>
        <dbReference type="EMBL" id="JAT84527.1"/>
    </source>
</evidence>
<dbReference type="Gene3D" id="2.30.30.140">
    <property type="match status" value="2"/>
</dbReference>
<organism evidence="2">
    <name type="scientific">Pectinophora gossypiella</name>
    <name type="common">Cotton pink bollworm</name>
    <name type="synonym">Depressaria gossypiella</name>
    <dbReference type="NCBI Taxonomy" id="13191"/>
    <lineage>
        <taxon>Eukaryota</taxon>
        <taxon>Metazoa</taxon>
        <taxon>Ecdysozoa</taxon>
        <taxon>Arthropoda</taxon>
        <taxon>Hexapoda</taxon>
        <taxon>Insecta</taxon>
        <taxon>Pterygota</taxon>
        <taxon>Neoptera</taxon>
        <taxon>Endopterygota</taxon>
        <taxon>Lepidoptera</taxon>
        <taxon>Glossata</taxon>
        <taxon>Ditrysia</taxon>
        <taxon>Gelechioidea</taxon>
        <taxon>Gelechiidae</taxon>
        <taxon>Apatetrinae</taxon>
        <taxon>Pectinophora</taxon>
    </lineage>
</organism>
<sequence>MDKLPELFDKVSLTTYDPDSSYHVKITHINNPHSFYARPTAYTTYLPSLEAKGEPINAEEVQLKDMVVFKSKTLNKSLRGSIFNIDNKYFDIFTPDYGFLEKKVPVTDIFKPKILGVVPPLAVHCRLANCKPITAKWEDKAIESMKFFVGEERALLCVVEKNPQILTVVLKNSCPDDISLMLAYCGHSVLGYVENQVSRLTSPPCQKLYYTYRELKLNDHIRVRMQSGKLPNDFYVAVREDYEQYLDQQYNYTYFCKKFCKLEVIDRLQVHKPVSVRMDVTYKYERGIIKEIISNSKVRVLLVDLGTTIETHVASLKVLSDRFLHYPAAAIHCCLDKNQLNETKLLTCVHPGIEFFITILEVGDNIEKPHVVKITLI</sequence>
<feature type="domain" description="Tudor" evidence="1">
    <location>
        <begin position="19"/>
        <end position="129"/>
    </location>
</feature>
<name>A0A1E1WC60_PECGO</name>
<dbReference type="CDD" id="cd20379">
    <property type="entry name" value="Tudor_dTUD-like"/>
    <property type="match status" value="1"/>
</dbReference>
<accession>A0A1E1WC60</accession>
<dbReference type="InterPro" id="IPR002999">
    <property type="entry name" value="Tudor"/>
</dbReference>
<dbReference type="AlphaFoldDB" id="A0A1E1WC60"/>
<proteinExistence type="predicted"/>
<dbReference type="SUPFAM" id="SSF63748">
    <property type="entry name" value="Tudor/PWWP/MBT"/>
    <property type="match status" value="1"/>
</dbReference>
<dbReference type="Pfam" id="PF00567">
    <property type="entry name" value="TUDOR"/>
    <property type="match status" value="2"/>
</dbReference>
<gene>
    <name evidence="2" type="ORF">g.7712</name>
</gene>
<dbReference type="EMBL" id="GDQN01006527">
    <property type="protein sequence ID" value="JAT84527.1"/>
    <property type="molecule type" value="Transcribed_RNA"/>
</dbReference>
<dbReference type="Gene3D" id="2.40.50.90">
    <property type="match status" value="1"/>
</dbReference>
<protein>
    <recommendedName>
        <fullName evidence="1">Tudor domain-containing protein</fullName>
    </recommendedName>
</protein>
<dbReference type="PANTHER" id="PTHR16442">
    <property type="entry name" value="RING FINGER PROTEIN 17"/>
    <property type="match status" value="1"/>
</dbReference>